<dbReference type="InterPro" id="IPR027470">
    <property type="entry name" value="Cation_efflux_CTD"/>
</dbReference>
<evidence type="ECO:0000256" key="1">
    <source>
        <dbReference type="ARBA" id="ARBA00004141"/>
    </source>
</evidence>
<evidence type="ECO:0000256" key="7">
    <source>
        <dbReference type="ARBA" id="ARBA00023065"/>
    </source>
</evidence>
<evidence type="ECO:0000256" key="4">
    <source>
        <dbReference type="ARBA" id="ARBA00022692"/>
    </source>
</evidence>
<keyword evidence="6 9" id="KW-1133">Transmembrane helix</keyword>
<evidence type="ECO:0000256" key="8">
    <source>
        <dbReference type="ARBA" id="ARBA00023136"/>
    </source>
</evidence>
<dbReference type="InterPro" id="IPR036837">
    <property type="entry name" value="Cation_efflux_CTD_sf"/>
</dbReference>
<comment type="similarity">
    <text evidence="2">Belongs to the cation diffusion facilitator (CDF) transporter (TC 2.A.4) family. SLC30A subfamily.</text>
</comment>
<evidence type="ECO:0000256" key="6">
    <source>
        <dbReference type="ARBA" id="ARBA00022989"/>
    </source>
</evidence>
<sequence>MPHDHHHAHSHTANKKVLAVSFAVITSFMVVEAVGGWLTNSLALLSDAGHMFSDAFSLGIALLAFKLSEKATTFDKTFGYKRFEILTAAFNGITLIAIAAMIFYEAVERFRHPPEIATVGMLVISVIGLLVNLFVAWYMLRGSDTEGNINMRGAYLHVLSDLFGSFGAIAAAVLMMAFGWKWADPLASILVAALVGRSGWQVFRKTLHILMEGTPDNVDVGLLLETIRQTEGVQSVHDLHVWMITSNINALSCHVVVDGSLSVAEAEQIVYRIEHALAHQNIQHTTVQIESSRHPHEDSVLCSIHPHGHETHGHHHSH</sequence>
<evidence type="ECO:0000256" key="5">
    <source>
        <dbReference type="ARBA" id="ARBA00022906"/>
    </source>
</evidence>
<dbReference type="Gene3D" id="3.30.70.1350">
    <property type="entry name" value="Cation efflux protein, cytoplasmic domain"/>
    <property type="match status" value="1"/>
</dbReference>
<dbReference type="GO" id="GO:0005385">
    <property type="term" value="F:zinc ion transmembrane transporter activity"/>
    <property type="evidence" value="ECO:0007669"/>
    <property type="project" value="TreeGrafter"/>
</dbReference>
<gene>
    <name evidence="12" type="primary">czcD_1</name>
    <name evidence="12" type="ORF">NCTC12227_01366</name>
</gene>
<evidence type="ECO:0000313" key="12">
    <source>
        <dbReference type="EMBL" id="VEJ21624.1"/>
    </source>
</evidence>
<dbReference type="InterPro" id="IPR058533">
    <property type="entry name" value="Cation_efflux_TM"/>
</dbReference>
<evidence type="ECO:0000256" key="9">
    <source>
        <dbReference type="SAM" id="Phobius"/>
    </source>
</evidence>
<name>A0A3S5BQB7_9NEIS</name>
<dbReference type="STRING" id="326522.BWD08_05955"/>
<evidence type="ECO:0000313" key="13">
    <source>
        <dbReference type="Proteomes" id="UP000268229"/>
    </source>
</evidence>
<keyword evidence="4 9" id="KW-0812">Transmembrane</keyword>
<comment type="subcellular location">
    <subcellularLocation>
        <location evidence="1">Membrane</location>
        <topology evidence="1">Multi-pass membrane protein</topology>
    </subcellularLocation>
</comment>
<keyword evidence="13" id="KW-1185">Reference proteome</keyword>
<dbReference type="OrthoDB" id="9809646at2"/>
<organism evidence="12 13">
    <name type="scientific">Neisseria animaloris</name>
    <dbReference type="NCBI Taxonomy" id="326522"/>
    <lineage>
        <taxon>Bacteria</taxon>
        <taxon>Pseudomonadati</taxon>
        <taxon>Pseudomonadota</taxon>
        <taxon>Betaproteobacteria</taxon>
        <taxon>Neisseriales</taxon>
        <taxon>Neisseriaceae</taxon>
        <taxon>Neisseria</taxon>
    </lineage>
</organism>
<keyword evidence="7" id="KW-0406">Ion transport</keyword>
<protein>
    <submittedName>
        <fullName evidence="12">Cation-efflux system</fullName>
    </submittedName>
</protein>
<feature type="transmembrane region" description="Helical" evidence="9">
    <location>
        <begin position="116"/>
        <end position="140"/>
    </location>
</feature>
<evidence type="ECO:0000256" key="2">
    <source>
        <dbReference type="ARBA" id="ARBA00008873"/>
    </source>
</evidence>
<evidence type="ECO:0000256" key="3">
    <source>
        <dbReference type="ARBA" id="ARBA00022448"/>
    </source>
</evidence>
<dbReference type="RefSeq" id="WP_126304824.1">
    <property type="nucleotide sequence ID" value="NZ_LR134516.1"/>
</dbReference>
<proteinExistence type="inferred from homology"/>
<dbReference type="SUPFAM" id="SSF161111">
    <property type="entry name" value="Cation efflux protein transmembrane domain-like"/>
    <property type="match status" value="1"/>
</dbReference>
<dbReference type="EMBL" id="LR134516">
    <property type="protein sequence ID" value="VEJ21624.1"/>
    <property type="molecule type" value="Genomic_DNA"/>
</dbReference>
<keyword evidence="5" id="KW-0864">Zinc transport</keyword>
<dbReference type="InterPro" id="IPR002524">
    <property type="entry name" value="Cation_efflux"/>
</dbReference>
<feature type="transmembrane region" description="Helical" evidence="9">
    <location>
        <begin position="85"/>
        <end position="104"/>
    </location>
</feature>
<dbReference type="PANTHER" id="PTHR11562">
    <property type="entry name" value="CATION EFFLUX PROTEIN/ ZINC TRANSPORTER"/>
    <property type="match status" value="1"/>
</dbReference>
<dbReference type="PANTHER" id="PTHR11562:SF17">
    <property type="entry name" value="RE54080P-RELATED"/>
    <property type="match status" value="1"/>
</dbReference>
<dbReference type="Pfam" id="PF16916">
    <property type="entry name" value="ZT_dimer"/>
    <property type="match status" value="1"/>
</dbReference>
<feature type="domain" description="Cation efflux protein cytoplasmic" evidence="11">
    <location>
        <begin position="215"/>
        <end position="291"/>
    </location>
</feature>
<accession>A0A3S5BQB7</accession>
<feature type="domain" description="Cation efflux protein transmembrane" evidence="10">
    <location>
        <begin position="19"/>
        <end position="211"/>
    </location>
</feature>
<dbReference type="InterPro" id="IPR050681">
    <property type="entry name" value="CDF/SLC30A"/>
</dbReference>
<dbReference type="Pfam" id="PF01545">
    <property type="entry name" value="Cation_efflux"/>
    <property type="match status" value="1"/>
</dbReference>
<evidence type="ECO:0000259" key="10">
    <source>
        <dbReference type="Pfam" id="PF01545"/>
    </source>
</evidence>
<evidence type="ECO:0000259" key="11">
    <source>
        <dbReference type="Pfam" id="PF16916"/>
    </source>
</evidence>
<keyword evidence="3" id="KW-0813">Transport</keyword>
<feature type="transmembrane region" description="Helical" evidence="9">
    <location>
        <begin position="44"/>
        <end position="65"/>
    </location>
</feature>
<dbReference type="AlphaFoldDB" id="A0A3S5BQB7"/>
<feature type="transmembrane region" description="Helical" evidence="9">
    <location>
        <begin position="161"/>
        <end position="180"/>
    </location>
</feature>
<dbReference type="InterPro" id="IPR027469">
    <property type="entry name" value="Cation_efflux_TMD_sf"/>
</dbReference>
<feature type="transmembrane region" description="Helical" evidence="9">
    <location>
        <begin position="17"/>
        <end position="38"/>
    </location>
</feature>
<keyword evidence="5" id="KW-0862">Zinc</keyword>
<dbReference type="Gene3D" id="1.20.1510.10">
    <property type="entry name" value="Cation efflux protein transmembrane domain"/>
    <property type="match status" value="1"/>
</dbReference>
<dbReference type="GO" id="GO:0005886">
    <property type="term" value="C:plasma membrane"/>
    <property type="evidence" value="ECO:0007669"/>
    <property type="project" value="TreeGrafter"/>
</dbReference>
<dbReference type="KEGG" id="nani:NCTC12227_01366"/>
<keyword evidence="8 9" id="KW-0472">Membrane</keyword>
<dbReference type="Proteomes" id="UP000268229">
    <property type="component" value="Chromosome"/>
</dbReference>
<dbReference type="SUPFAM" id="SSF160240">
    <property type="entry name" value="Cation efflux protein cytoplasmic domain-like"/>
    <property type="match status" value="1"/>
</dbReference>
<dbReference type="NCBIfam" id="TIGR01297">
    <property type="entry name" value="CDF"/>
    <property type="match status" value="1"/>
</dbReference>
<reference evidence="12 13" key="1">
    <citation type="submission" date="2018-12" db="EMBL/GenBank/DDBJ databases">
        <authorList>
            <consortium name="Pathogen Informatics"/>
        </authorList>
    </citation>
    <scope>NUCLEOTIDE SEQUENCE [LARGE SCALE GENOMIC DNA]</scope>
    <source>
        <strain evidence="12 13">NCTC12227</strain>
    </source>
</reference>